<sequence length="292" mass="31848">MTPGVQTPSGRQHLVAQRVHSLTQAPWFSHTAMCAIALNAVLLGVETYAGFAHRWATPLGIVEHVLLGLFALEILVRALAHADRPSDFFRNPWNIFDALVVLCAFTPGIGQDSTVLRLLRLARVIRTARFLPQLRIILNAIGKSLPGMASFLLVGSLVLYLYAMIGWTCFATADPEHYGSLGRAVITLFVLMTLDGLGEAVRAGLDISPWSFAYYASYVLLSSFLLVNLLIGVVINSLDQARVSEETFNASQAPKPDPAAIHESIAALRAGLDQLEQQLPLVPAQPERLRKS</sequence>
<keyword evidence="8" id="KW-1185">Reference proteome</keyword>
<evidence type="ECO:0000256" key="5">
    <source>
        <dbReference type="SAM" id="Phobius"/>
    </source>
</evidence>
<evidence type="ECO:0000256" key="1">
    <source>
        <dbReference type="ARBA" id="ARBA00004141"/>
    </source>
</evidence>
<evidence type="ECO:0000256" key="2">
    <source>
        <dbReference type="ARBA" id="ARBA00022692"/>
    </source>
</evidence>
<dbReference type="SUPFAM" id="SSF81324">
    <property type="entry name" value="Voltage-gated potassium channels"/>
    <property type="match status" value="1"/>
</dbReference>
<evidence type="ECO:0000256" key="3">
    <source>
        <dbReference type="ARBA" id="ARBA00022989"/>
    </source>
</evidence>
<evidence type="ECO:0000313" key="7">
    <source>
        <dbReference type="EMBL" id="QEU89789.1"/>
    </source>
</evidence>
<dbReference type="KEGG" id="ska:CP970_01435"/>
<feature type="transmembrane region" description="Helical" evidence="5">
    <location>
        <begin position="185"/>
        <end position="205"/>
    </location>
</feature>
<dbReference type="PRINTS" id="PR00169">
    <property type="entry name" value="KCHANNEL"/>
</dbReference>
<feature type="transmembrane region" description="Helical" evidence="5">
    <location>
        <begin position="212"/>
        <end position="235"/>
    </location>
</feature>
<comment type="subcellular location">
    <subcellularLocation>
        <location evidence="1">Membrane</location>
        <topology evidence="1">Multi-pass membrane protein</topology>
    </subcellularLocation>
</comment>
<dbReference type="Proteomes" id="UP000325529">
    <property type="component" value="Chromosome"/>
</dbReference>
<dbReference type="InterPro" id="IPR005821">
    <property type="entry name" value="Ion_trans_dom"/>
</dbReference>
<dbReference type="InterPro" id="IPR027359">
    <property type="entry name" value="Volt_channel_dom_sf"/>
</dbReference>
<keyword evidence="4 5" id="KW-0472">Membrane</keyword>
<evidence type="ECO:0000259" key="6">
    <source>
        <dbReference type="Pfam" id="PF00520"/>
    </source>
</evidence>
<dbReference type="PANTHER" id="PTHR10037">
    <property type="entry name" value="VOLTAGE-GATED CATION CHANNEL CALCIUM AND SODIUM"/>
    <property type="match status" value="1"/>
</dbReference>
<evidence type="ECO:0000256" key="4">
    <source>
        <dbReference type="ARBA" id="ARBA00023136"/>
    </source>
</evidence>
<keyword evidence="3 5" id="KW-1133">Transmembrane helix</keyword>
<dbReference type="Gene3D" id="1.10.287.70">
    <property type="match status" value="1"/>
</dbReference>
<dbReference type="Gene3D" id="1.20.120.350">
    <property type="entry name" value="Voltage-gated potassium channels. Chain C"/>
    <property type="match status" value="1"/>
</dbReference>
<feature type="transmembrane region" description="Helical" evidence="5">
    <location>
        <begin position="27"/>
        <end position="49"/>
    </location>
</feature>
<protein>
    <submittedName>
        <fullName evidence="7">Ion transporter</fullName>
    </submittedName>
</protein>
<reference evidence="7 8" key="1">
    <citation type="submission" date="2017-09" db="EMBL/GenBank/DDBJ databases">
        <authorList>
            <person name="Lee N."/>
            <person name="Cho B.-K."/>
        </authorList>
    </citation>
    <scope>NUCLEOTIDE SEQUENCE [LARGE SCALE GENOMIC DNA]</scope>
    <source>
        <strain evidence="7 8">ATCC 12853</strain>
    </source>
</reference>
<gene>
    <name evidence="7" type="ORF">CP970_01435</name>
</gene>
<keyword evidence="2 5" id="KW-0812">Transmembrane</keyword>
<feature type="transmembrane region" description="Helical" evidence="5">
    <location>
        <begin position="151"/>
        <end position="173"/>
    </location>
</feature>
<proteinExistence type="predicted"/>
<feature type="domain" description="Ion transport" evidence="6">
    <location>
        <begin position="26"/>
        <end position="243"/>
    </location>
</feature>
<dbReference type="PANTHER" id="PTHR10037:SF62">
    <property type="entry name" value="SODIUM CHANNEL PROTEIN 60E"/>
    <property type="match status" value="1"/>
</dbReference>
<dbReference type="GO" id="GO:0001518">
    <property type="term" value="C:voltage-gated sodium channel complex"/>
    <property type="evidence" value="ECO:0007669"/>
    <property type="project" value="TreeGrafter"/>
</dbReference>
<dbReference type="AlphaFoldDB" id="A0A5J6G2J5"/>
<dbReference type="Pfam" id="PF00520">
    <property type="entry name" value="Ion_trans"/>
    <property type="match status" value="1"/>
</dbReference>
<name>A0A5J6G2J5_STRKN</name>
<dbReference type="InterPro" id="IPR043203">
    <property type="entry name" value="VGCC_Ca_Na"/>
</dbReference>
<accession>A0A5J6G2J5</accession>
<dbReference type="EMBL" id="CP023699">
    <property type="protein sequence ID" value="QEU89789.1"/>
    <property type="molecule type" value="Genomic_DNA"/>
</dbReference>
<dbReference type="GO" id="GO:0005248">
    <property type="term" value="F:voltage-gated sodium channel activity"/>
    <property type="evidence" value="ECO:0007669"/>
    <property type="project" value="TreeGrafter"/>
</dbReference>
<evidence type="ECO:0000313" key="8">
    <source>
        <dbReference type="Proteomes" id="UP000325529"/>
    </source>
</evidence>
<feature type="transmembrane region" description="Helical" evidence="5">
    <location>
        <begin position="61"/>
        <end position="80"/>
    </location>
</feature>
<organism evidence="7 8">
    <name type="scientific">Streptomyces kanamyceticus</name>
    <dbReference type="NCBI Taxonomy" id="1967"/>
    <lineage>
        <taxon>Bacteria</taxon>
        <taxon>Bacillati</taxon>
        <taxon>Actinomycetota</taxon>
        <taxon>Actinomycetes</taxon>
        <taxon>Kitasatosporales</taxon>
        <taxon>Streptomycetaceae</taxon>
        <taxon>Streptomyces</taxon>
    </lineage>
</organism>